<organism evidence="1 2">
    <name type="scientific">Streptomyces doudnae</name>
    <dbReference type="NCBI Taxonomy" id="3075536"/>
    <lineage>
        <taxon>Bacteria</taxon>
        <taxon>Bacillati</taxon>
        <taxon>Actinomycetota</taxon>
        <taxon>Actinomycetes</taxon>
        <taxon>Kitasatosporales</taxon>
        <taxon>Streptomycetaceae</taxon>
        <taxon>Streptomyces</taxon>
    </lineage>
</organism>
<name>A0ABD5F2Y1_9ACTN</name>
<reference evidence="2" key="1">
    <citation type="submission" date="2023-07" db="EMBL/GenBank/DDBJ databases">
        <title>30 novel species of actinomycetes from the DSMZ collection.</title>
        <authorList>
            <person name="Nouioui I."/>
        </authorList>
    </citation>
    <scope>NUCLEOTIDE SEQUENCE [LARGE SCALE GENOMIC DNA]</scope>
    <source>
        <strain evidence="2">DSM 41981</strain>
    </source>
</reference>
<dbReference type="Proteomes" id="UP001183535">
    <property type="component" value="Unassembled WGS sequence"/>
</dbReference>
<comment type="caution">
    <text evidence="1">The sequence shown here is derived from an EMBL/GenBank/DDBJ whole genome shotgun (WGS) entry which is preliminary data.</text>
</comment>
<accession>A0ABD5F2Y1</accession>
<dbReference type="EMBL" id="JAVRES010000041">
    <property type="protein sequence ID" value="MDT0440289.1"/>
    <property type="molecule type" value="Genomic_DNA"/>
</dbReference>
<gene>
    <name evidence="1" type="ORF">RM877_37190</name>
</gene>
<dbReference type="Gene3D" id="2.30.320.10">
    <property type="entry name" value="YwqG-like"/>
    <property type="match status" value="1"/>
</dbReference>
<evidence type="ECO:0000313" key="1">
    <source>
        <dbReference type="EMBL" id="MDT0440289.1"/>
    </source>
</evidence>
<keyword evidence="2" id="KW-1185">Reference proteome</keyword>
<proteinExistence type="predicted"/>
<dbReference type="InterPro" id="IPR035948">
    <property type="entry name" value="YwqG-like_sf"/>
</dbReference>
<dbReference type="AlphaFoldDB" id="A0ABD5F2Y1"/>
<evidence type="ECO:0000313" key="2">
    <source>
        <dbReference type="Proteomes" id="UP001183535"/>
    </source>
</evidence>
<protein>
    <submittedName>
        <fullName evidence="1">DUF1963 domain-containing protein</fullName>
    </submittedName>
</protein>
<dbReference type="RefSeq" id="WP_141721437.1">
    <property type="nucleotide sequence ID" value="NZ_JAVRES010000041.1"/>
</dbReference>
<sequence length="244" mass="26384">MNMLEEFRKRAGECNMPDKSIEYWVGIARPCLCLRTDGEGPVVGYFGGRPALPKSVAWPAGHAHLASLDLASIPKGATDLDLPAEGTLVFMAVPGLASGAGRVIYAPTGVALTEAEPPGDGVSEYARTPLHGVPDWSMPESAYRSPRYLEDGQRDDEDLFEEIVWELEGPNSLLILGGFGVSNTGGLGVPIGEHEELLAEFFLQENEVGEDFETDYTTVFYGAARDDLTARNFDAAWMATDFHG</sequence>
<dbReference type="SUPFAM" id="SSF103032">
    <property type="entry name" value="Hypothetical protein YwqG"/>
    <property type="match status" value="1"/>
</dbReference>